<dbReference type="AlphaFoldDB" id="A0A119D050"/>
<proteinExistence type="predicted"/>
<protein>
    <submittedName>
        <fullName evidence="2">Uncharacterized protein</fullName>
    </submittedName>
</protein>
<comment type="caution">
    <text evidence="2">The sequence shown here is derived from an EMBL/GenBank/DDBJ whole genome shotgun (WGS) entry which is preliminary data.</text>
</comment>
<feature type="transmembrane region" description="Helical" evidence="1">
    <location>
        <begin position="9"/>
        <end position="26"/>
    </location>
</feature>
<keyword evidence="1" id="KW-0472">Membrane</keyword>
<evidence type="ECO:0000256" key="1">
    <source>
        <dbReference type="SAM" id="Phobius"/>
    </source>
</evidence>
<sequence>MQVLMANNNRCWFVIFISSFWILIFMRMRVQLSLLIIVTFAPTFIVWLNRDIFVASIDGTIY</sequence>
<reference evidence="2 3" key="1">
    <citation type="submission" date="2016-01" db="EMBL/GenBank/DDBJ databases">
        <title>Draft genome of the antarctic isolate Shewanella frigidimarina Ag06-30.</title>
        <authorList>
            <person name="Parmeciano Di Noto G."/>
            <person name="Vazquez S."/>
            <person name="Mac Cormack W."/>
            <person name="Iriarte A."/>
            <person name="Quiroga C."/>
        </authorList>
    </citation>
    <scope>NUCLEOTIDE SEQUENCE [LARGE SCALE GENOMIC DNA]</scope>
    <source>
        <strain evidence="2 3">Ag06-30</strain>
    </source>
</reference>
<keyword evidence="1" id="KW-1133">Transmembrane helix</keyword>
<dbReference type="EMBL" id="LRDC01000014">
    <property type="protein sequence ID" value="KVX02360.1"/>
    <property type="molecule type" value="Genomic_DNA"/>
</dbReference>
<dbReference type="Proteomes" id="UP000055702">
    <property type="component" value="Unassembled WGS sequence"/>
</dbReference>
<evidence type="ECO:0000313" key="3">
    <source>
        <dbReference type="Proteomes" id="UP000055702"/>
    </source>
</evidence>
<gene>
    <name evidence="2" type="ORF">AWJ07_14535</name>
</gene>
<keyword evidence="1" id="KW-0812">Transmembrane</keyword>
<name>A0A119D050_SHEFR</name>
<organism evidence="2">
    <name type="scientific">Shewanella frigidimarina</name>
    <dbReference type="NCBI Taxonomy" id="56812"/>
    <lineage>
        <taxon>Bacteria</taxon>
        <taxon>Pseudomonadati</taxon>
        <taxon>Pseudomonadota</taxon>
        <taxon>Gammaproteobacteria</taxon>
        <taxon>Alteromonadales</taxon>
        <taxon>Shewanellaceae</taxon>
        <taxon>Shewanella</taxon>
    </lineage>
</organism>
<evidence type="ECO:0000313" key="2">
    <source>
        <dbReference type="EMBL" id="KVX02360.1"/>
    </source>
</evidence>
<accession>A0A119D050</accession>
<feature type="transmembrane region" description="Helical" evidence="1">
    <location>
        <begin position="32"/>
        <end position="48"/>
    </location>
</feature>